<dbReference type="InterPro" id="IPR002156">
    <property type="entry name" value="RNaseH_domain"/>
</dbReference>
<name>A0ABQ7YGL7_BRANA</name>
<evidence type="ECO:0000313" key="3">
    <source>
        <dbReference type="Proteomes" id="UP000824890"/>
    </source>
</evidence>
<feature type="non-terminal residue" evidence="2">
    <location>
        <position position="1"/>
    </location>
</feature>
<dbReference type="PANTHER" id="PTHR47074:SF11">
    <property type="entry name" value="REVERSE TRANSCRIPTASE-LIKE PROTEIN"/>
    <property type="match status" value="1"/>
</dbReference>
<dbReference type="InterPro" id="IPR052929">
    <property type="entry name" value="RNase_H-like_EbsB-rel"/>
</dbReference>
<protein>
    <recommendedName>
        <fullName evidence="1">RNase H type-1 domain-containing protein</fullName>
    </recommendedName>
</protein>
<comment type="caution">
    <text evidence="2">The sequence shown here is derived from an EMBL/GenBank/DDBJ whole genome shotgun (WGS) entry which is preliminary data.</text>
</comment>
<dbReference type="Gene3D" id="3.30.420.10">
    <property type="entry name" value="Ribonuclease H-like superfamily/Ribonuclease H"/>
    <property type="match status" value="1"/>
</dbReference>
<accession>A0ABQ7YGL7</accession>
<proteinExistence type="predicted"/>
<evidence type="ECO:0000259" key="1">
    <source>
        <dbReference type="Pfam" id="PF13456"/>
    </source>
</evidence>
<dbReference type="PANTHER" id="PTHR47074">
    <property type="entry name" value="BNAC02G40300D PROTEIN"/>
    <property type="match status" value="1"/>
</dbReference>
<dbReference type="EMBL" id="JAGKQM010000017">
    <property type="protein sequence ID" value="KAH0867301.1"/>
    <property type="molecule type" value="Genomic_DNA"/>
</dbReference>
<dbReference type="Proteomes" id="UP000824890">
    <property type="component" value="Unassembled WGS sequence"/>
</dbReference>
<sequence>KRAIFDNLSPTATNILVKSLLAAKEWESANHLSQKTKPPLSPFRDPMKIFPHVGSEPGIRTPFVVGMVGQSIQLTTLILSKDSASRSHVGSTLVSEAMAVRNALRAAATLGLTTLNLFSDSLILISTLLSGSELNEIAGHLVDIRNFASLFNHLSFSHVSRSC</sequence>
<evidence type="ECO:0000313" key="2">
    <source>
        <dbReference type="EMBL" id="KAH0867301.1"/>
    </source>
</evidence>
<feature type="non-terminal residue" evidence="2">
    <location>
        <position position="163"/>
    </location>
</feature>
<organism evidence="2 3">
    <name type="scientific">Brassica napus</name>
    <name type="common">Rape</name>
    <dbReference type="NCBI Taxonomy" id="3708"/>
    <lineage>
        <taxon>Eukaryota</taxon>
        <taxon>Viridiplantae</taxon>
        <taxon>Streptophyta</taxon>
        <taxon>Embryophyta</taxon>
        <taxon>Tracheophyta</taxon>
        <taxon>Spermatophyta</taxon>
        <taxon>Magnoliopsida</taxon>
        <taxon>eudicotyledons</taxon>
        <taxon>Gunneridae</taxon>
        <taxon>Pentapetalae</taxon>
        <taxon>rosids</taxon>
        <taxon>malvids</taxon>
        <taxon>Brassicales</taxon>
        <taxon>Brassicaceae</taxon>
        <taxon>Brassiceae</taxon>
        <taxon>Brassica</taxon>
    </lineage>
</organism>
<dbReference type="InterPro" id="IPR044730">
    <property type="entry name" value="RNase_H-like_dom_plant"/>
</dbReference>
<dbReference type="Pfam" id="PF13456">
    <property type="entry name" value="RVT_3"/>
    <property type="match status" value="1"/>
</dbReference>
<feature type="domain" description="RNase H type-1" evidence="1">
    <location>
        <begin position="88"/>
        <end position="163"/>
    </location>
</feature>
<dbReference type="InterPro" id="IPR036397">
    <property type="entry name" value="RNaseH_sf"/>
</dbReference>
<gene>
    <name evidence="2" type="ORF">HID58_074323</name>
</gene>
<dbReference type="CDD" id="cd06222">
    <property type="entry name" value="RNase_H_like"/>
    <property type="match status" value="1"/>
</dbReference>
<reference evidence="2 3" key="1">
    <citation type="submission" date="2021-05" db="EMBL/GenBank/DDBJ databases">
        <title>Genome Assembly of Synthetic Allotetraploid Brassica napus Reveals Homoeologous Exchanges between Subgenomes.</title>
        <authorList>
            <person name="Davis J.T."/>
        </authorList>
    </citation>
    <scope>NUCLEOTIDE SEQUENCE [LARGE SCALE GENOMIC DNA]</scope>
    <source>
        <strain evidence="3">cv. Da-Ae</strain>
        <tissue evidence="2">Seedling</tissue>
    </source>
</reference>
<keyword evidence="3" id="KW-1185">Reference proteome</keyword>